<proteinExistence type="predicted"/>
<accession>A0A2Z3GWD4</accession>
<dbReference type="AlphaFoldDB" id="A0A2Z3GWD4"/>
<evidence type="ECO:0000256" key="1">
    <source>
        <dbReference type="SAM" id="MobiDB-lite"/>
    </source>
</evidence>
<keyword evidence="2" id="KW-1133">Transmembrane helix</keyword>
<dbReference type="KEGG" id="gog:C1280_18330"/>
<dbReference type="InterPro" id="IPR017504">
    <property type="entry name" value="CHP03067_Planctomycetes"/>
</dbReference>
<dbReference type="RefSeq" id="WP_081471968.1">
    <property type="nucleotide sequence ID" value="NZ_CP025958.1"/>
</dbReference>
<evidence type="ECO:0000313" key="4">
    <source>
        <dbReference type="Proteomes" id="UP000245802"/>
    </source>
</evidence>
<evidence type="ECO:0000313" key="3">
    <source>
        <dbReference type="EMBL" id="AWM38749.1"/>
    </source>
</evidence>
<dbReference type="OrthoDB" id="291522at2"/>
<feature type="region of interest" description="Disordered" evidence="1">
    <location>
        <begin position="1"/>
        <end position="40"/>
    </location>
</feature>
<keyword evidence="2" id="KW-0812">Transmembrane</keyword>
<gene>
    <name evidence="3" type="ORF">C1280_18330</name>
</gene>
<feature type="transmembrane region" description="Helical" evidence="2">
    <location>
        <begin position="45"/>
        <end position="65"/>
    </location>
</feature>
<name>A0A2Z3GWD4_9BACT</name>
<dbReference type="NCBIfam" id="TIGR03067">
    <property type="entry name" value="Planc_TIGR03067"/>
    <property type="match status" value="1"/>
</dbReference>
<reference evidence="3 4" key="1">
    <citation type="submission" date="2018-01" db="EMBL/GenBank/DDBJ databases">
        <title>G. obscuriglobus.</title>
        <authorList>
            <person name="Franke J."/>
            <person name="Blomberg W."/>
            <person name="Selmecki A."/>
        </authorList>
    </citation>
    <scope>NUCLEOTIDE SEQUENCE [LARGE SCALE GENOMIC DNA]</scope>
    <source>
        <strain evidence="3 4">DSM 5831</strain>
    </source>
</reference>
<keyword evidence="4" id="KW-1185">Reference proteome</keyword>
<organism evidence="3 4">
    <name type="scientific">Gemmata obscuriglobus</name>
    <dbReference type="NCBI Taxonomy" id="114"/>
    <lineage>
        <taxon>Bacteria</taxon>
        <taxon>Pseudomonadati</taxon>
        <taxon>Planctomycetota</taxon>
        <taxon>Planctomycetia</taxon>
        <taxon>Gemmatales</taxon>
        <taxon>Gemmataceae</taxon>
        <taxon>Gemmata</taxon>
    </lineage>
</organism>
<dbReference type="EMBL" id="CP025958">
    <property type="protein sequence ID" value="AWM38749.1"/>
    <property type="molecule type" value="Genomic_DNA"/>
</dbReference>
<dbReference type="Proteomes" id="UP000245802">
    <property type="component" value="Chromosome"/>
</dbReference>
<keyword evidence="2" id="KW-0472">Membrane</keyword>
<protein>
    <submittedName>
        <fullName evidence="3">TIGR03067 domain-containing protein</fullName>
    </submittedName>
</protein>
<evidence type="ECO:0000256" key="2">
    <source>
        <dbReference type="SAM" id="Phobius"/>
    </source>
</evidence>
<sequence length="184" mass="19850">MSVAEEPTPPAPPTEAKGEERLSQAGTGSARPPVGPPRPSSGKRFWGIGLVVLGLAAGAVGYFALRSLEPRDDAERLQGVWLLAPNGRETRLPVTVRITGDRWVYLVGEQEQKRYRLTLRPEANPKELDLALIGPDDQPSAFVLRGIYAFSDGTARVVVAPDPSPRPAAFDAPDGPPVWVLERP</sequence>